<keyword evidence="1" id="KW-0238">DNA-binding</keyword>
<dbReference type="GO" id="GO:0046982">
    <property type="term" value="F:protein heterodimerization activity"/>
    <property type="evidence" value="ECO:0007669"/>
    <property type="project" value="InterPro"/>
</dbReference>
<comment type="subcellular location">
    <subcellularLocation>
        <location evidence="1">Nucleus</location>
    </subcellularLocation>
</comment>
<accession>A0A8C2LUX6</accession>
<dbReference type="PANTHER" id="PTHR23430">
    <property type="entry name" value="HISTONE H2A"/>
    <property type="match status" value="1"/>
</dbReference>
<proteinExistence type="inferred from homology"/>
<name>A0A8C2LUX6_CRIGR</name>
<dbReference type="Pfam" id="PF00125">
    <property type="entry name" value="Histone"/>
    <property type="match status" value="1"/>
</dbReference>
<dbReference type="GO" id="GO:0030527">
    <property type="term" value="F:structural constituent of chromatin"/>
    <property type="evidence" value="ECO:0007669"/>
    <property type="project" value="InterPro"/>
</dbReference>
<dbReference type="GO" id="GO:0005634">
    <property type="term" value="C:nucleus"/>
    <property type="evidence" value="ECO:0007669"/>
    <property type="project" value="UniProtKB-SubCell"/>
</dbReference>
<dbReference type="InterPro" id="IPR002119">
    <property type="entry name" value="Histone_H2A"/>
</dbReference>
<evidence type="ECO:0000313" key="3">
    <source>
        <dbReference type="Ensembl" id="ENSCGRP00001008949.1"/>
    </source>
</evidence>
<dbReference type="PRINTS" id="PR00620">
    <property type="entry name" value="HISTONEH2A"/>
</dbReference>
<feature type="domain" description="Core Histone H2A/H2B/H3" evidence="2">
    <location>
        <begin position="12"/>
        <end position="79"/>
    </location>
</feature>
<organism evidence="3 4">
    <name type="scientific">Cricetulus griseus</name>
    <name type="common">Chinese hamster</name>
    <name type="synonym">Cricetulus barabensis griseus</name>
    <dbReference type="NCBI Taxonomy" id="10029"/>
    <lineage>
        <taxon>Eukaryota</taxon>
        <taxon>Metazoa</taxon>
        <taxon>Chordata</taxon>
        <taxon>Craniata</taxon>
        <taxon>Vertebrata</taxon>
        <taxon>Euteleostomi</taxon>
        <taxon>Mammalia</taxon>
        <taxon>Eutheria</taxon>
        <taxon>Euarchontoglires</taxon>
        <taxon>Glires</taxon>
        <taxon>Rodentia</taxon>
        <taxon>Myomorpha</taxon>
        <taxon>Muroidea</taxon>
        <taxon>Cricetidae</taxon>
        <taxon>Cricetinae</taxon>
        <taxon>Cricetulus</taxon>
    </lineage>
</organism>
<dbReference type="CDD" id="cd00074">
    <property type="entry name" value="HFD_H2A"/>
    <property type="match status" value="1"/>
</dbReference>
<keyword evidence="1" id="KW-0544">Nucleosome core</keyword>
<dbReference type="AlphaFoldDB" id="A0A8C2LUX6"/>
<reference evidence="3" key="1">
    <citation type="submission" date="2025-08" db="UniProtKB">
        <authorList>
            <consortium name="Ensembl"/>
        </authorList>
    </citation>
    <scope>IDENTIFICATION</scope>
</reference>
<evidence type="ECO:0000259" key="2">
    <source>
        <dbReference type="Pfam" id="PF00125"/>
    </source>
</evidence>
<reference evidence="3" key="2">
    <citation type="submission" date="2025-09" db="UniProtKB">
        <authorList>
            <consortium name="Ensembl"/>
        </authorList>
    </citation>
    <scope>IDENTIFICATION</scope>
</reference>
<comment type="similarity">
    <text evidence="1">Belongs to the histone H2A family.</text>
</comment>
<dbReference type="Proteomes" id="UP000694386">
    <property type="component" value="Unplaced"/>
</dbReference>
<dbReference type="Gene3D" id="1.10.20.10">
    <property type="entry name" value="Histone, subunit A"/>
    <property type="match status" value="1"/>
</dbReference>
<protein>
    <recommendedName>
        <fullName evidence="1">Histone H2A</fullName>
    </recommendedName>
</protein>
<dbReference type="InterPro" id="IPR009072">
    <property type="entry name" value="Histone-fold"/>
</dbReference>
<evidence type="ECO:0000256" key="1">
    <source>
        <dbReference type="RuleBase" id="RU003767"/>
    </source>
</evidence>
<dbReference type="GO" id="GO:0000786">
    <property type="term" value="C:nucleosome"/>
    <property type="evidence" value="ECO:0007669"/>
    <property type="project" value="UniProtKB-KW"/>
</dbReference>
<evidence type="ECO:0000313" key="4">
    <source>
        <dbReference type="Proteomes" id="UP000694386"/>
    </source>
</evidence>
<dbReference type="GO" id="GO:0003677">
    <property type="term" value="F:DNA binding"/>
    <property type="evidence" value="ECO:0007669"/>
    <property type="project" value="UniProtKB-KW"/>
</dbReference>
<dbReference type="SUPFAM" id="SSF47113">
    <property type="entry name" value="Histone-fold"/>
    <property type="match status" value="1"/>
</dbReference>
<dbReference type="SMART" id="SM00414">
    <property type="entry name" value="H2A"/>
    <property type="match status" value="1"/>
</dbReference>
<dbReference type="InterPro" id="IPR007125">
    <property type="entry name" value="H2A/H2B/H3"/>
</dbReference>
<keyword evidence="1" id="KW-0158">Chromosome</keyword>
<dbReference type="Ensembl" id="ENSCGRT00001013111.1">
    <property type="protein sequence ID" value="ENSCGRP00001008949.1"/>
    <property type="gene ID" value="ENSCGRG00001011137.1"/>
</dbReference>
<keyword evidence="1" id="KW-0539">Nucleus</keyword>
<sequence>MAGGKAGKDSGKAKTKAVSHLQFPVGRIHRHLQSSTTSQGRVGATAPVYSAAILEYLTTEVLELAGNASKDLKVKCITPLTCNLLFAGMKNWTL</sequence>
<comment type="subunit">
    <text evidence="1">The nucleosome is a histone octamer containing two molecules each of H2A, H2B, H3 and H4 assembled in one H3-H4 heterotetramer and two H2A-H2B heterodimers. The octamer wraps approximately 147 bp of DNA.</text>
</comment>